<evidence type="ECO:0000313" key="3">
    <source>
        <dbReference type="EMBL" id="OIV38708.1"/>
    </source>
</evidence>
<feature type="transmembrane region" description="Helical" evidence="2">
    <location>
        <begin position="75"/>
        <end position="94"/>
    </location>
</feature>
<keyword evidence="2" id="KW-0472">Membrane</keyword>
<sequence length="146" mass="14624">MEDGRGSGPKERSVGRFVPPEERGGSGLFGASARTSLFICGAIFTPIGAVLALAGLGGIVAGIRPGHGDVSPAEVAAFGLVLLVFGVAELVIAARFSRSWSAPQAVSLEFAGFALAPGIGFLVGGAPAAAVLVLAGLVLLWGARRR</sequence>
<feature type="region of interest" description="Disordered" evidence="1">
    <location>
        <begin position="1"/>
        <end position="21"/>
    </location>
</feature>
<feature type="transmembrane region" description="Helical" evidence="2">
    <location>
        <begin position="36"/>
        <end position="63"/>
    </location>
</feature>
<protein>
    <submittedName>
        <fullName evidence="3">Uncharacterized protein</fullName>
    </submittedName>
</protein>
<keyword evidence="4" id="KW-1185">Reference proteome</keyword>
<comment type="caution">
    <text evidence="3">The sequence shown here is derived from an EMBL/GenBank/DDBJ whole genome shotgun (WGS) entry which is preliminary data.</text>
</comment>
<name>A0A1J7CB07_9ACTN</name>
<dbReference type="AlphaFoldDB" id="A0A1J7CB07"/>
<reference evidence="3 4" key="1">
    <citation type="submission" date="2016-10" db="EMBL/GenBank/DDBJ databases">
        <title>Genome sequence of Streptomyces gilvigriseus MUSC 26.</title>
        <authorList>
            <person name="Lee L.-H."/>
            <person name="Ser H.-L."/>
        </authorList>
    </citation>
    <scope>NUCLEOTIDE SEQUENCE [LARGE SCALE GENOMIC DNA]</scope>
    <source>
        <strain evidence="3 4">MUSC 26</strain>
    </source>
</reference>
<evidence type="ECO:0000313" key="4">
    <source>
        <dbReference type="Proteomes" id="UP000243342"/>
    </source>
</evidence>
<evidence type="ECO:0000256" key="1">
    <source>
        <dbReference type="SAM" id="MobiDB-lite"/>
    </source>
</evidence>
<dbReference type="Proteomes" id="UP000243342">
    <property type="component" value="Unassembled WGS sequence"/>
</dbReference>
<accession>A0A1J7CB07</accession>
<keyword evidence="2" id="KW-0812">Transmembrane</keyword>
<gene>
    <name evidence="3" type="ORF">BIV57_04260</name>
</gene>
<keyword evidence="2" id="KW-1133">Transmembrane helix</keyword>
<proteinExistence type="predicted"/>
<feature type="transmembrane region" description="Helical" evidence="2">
    <location>
        <begin position="114"/>
        <end position="141"/>
    </location>
</feature>
<organism evidence="3 4">
    <name type="scientific">Mangrovactinospora gilvigrisea</name>
    <dbReference type="NCBI Taxonomy" id="1428644"/>
    <lineage>
        <taxon>Bacteria</taxon>
        <taxon>Bacillati</taxon>
        <taxon>Actinomycetota</taxon>
        <taxon>Actinomycetes</taxon>
        <taxon>Kitasatosporales</taxon>
        <taxon>Streptomycetaceae</taxon>
        <taxon>Mangrovactinospora</taxon>
    </lineage>
</organism>
<evidence type="ECO:0000256" key="2">
    <source>
        <dbReference type="SAM" id="Phobius"/>
    </source>
</evidence>
<dbReference type="EMBL" id="MLCF01000014">
    <property type="protein sequence ID" value="OIV38708.1"/>
    <property type="molecule type" value="Genomic_DNA"/>
</dbReference>